<reference evidence="6" key="1">
    <citation type="submission" date="2021-05" db="EMBL/GenBank/DDBJ databases">
        <title>Direct Submission.</title>
        <authorList>
            <person name="Li K."/>
            <person name="Gao J."/>
        </authorList>
    </citation>
    <scope>NUCLEOTIDE SEQUENCE [LARGE SCALE GENOMIC DNA]</scope>
    <source>
        <strain evidence="6">HDS12</strain>
    </source>
</reference>
<evidence type="ECO:0000259" key="3">
    <source>
        <dbReference type="Pfam" id="PF01408"/>
    </source>
</evidence>
<dbReference type="RefSeq" id="WP_212642203.1">
    <property type="nucleotide sequence ID" value="NZ_CP074132.1"/>
</dbReference>
<dbReference type="PANTHER" id="PTHR22604:SF105">
    <property type="entry name" value="TRANS-1,2-DIHYDROBENZENE-1,2-DIOL DEHYDROGENASE"/>
    <property type="match status" value="1"/>
</dbReference>
<dbReference type="Gene3D" id="3.30.360.10">
    <property type="entry name" value="Dihydrodipicolinate Reductase, domain 2"/>
    <property type="match status" value="1"/>
</dbReference>
<evidence type="ECO:0000256" key="1">
    <source>
        <dbReference type="ARBA" id="ARBA00010928"/>
    </source>
</evidence>
<dbReference type="Pfam" id="PF01408">
    <property type="entry name" value="GFO_IDH_MocA"/>
    <property type="match status" value="1"/>
</dbReference>
<comment type="similarity">
    <text evidence="1">Belongs to the Gfo/Idh/MocA family.</text>
</comment>
<dbReference type="InterPro" id="IPR000683">
    <property type="entry name" value="Gfo/Idh/MocA-like_OxRdtase_N"/>
</dbReference>
<feature type="domain" description="GFO/IDH/MocA-like oxidoreductase" evidence="4">
    <location>
        <begin position="140"/>
        <end position="256"/>
    </location>
</feature>
<dbReference type="SUPFAM" id="SSF55347">
    <property type="entry name" value="Glyceraldehyde-3-phosphate dehydrogenase-like, C-terminal domain"/>
    <property type="match status" value="1"/>
</dbReference>
<dbReference type="Proteomes" id="UP000678016">
    <property type="component" value="Chromosome"/>
</dbReference>
<keyword evidence="6" id="KW-1185">Reference proteome</keyword>
<keyword evidence="2" id="KW-0560">Oxidoreductase</keyword>
<gene>
    <name evidence="5" type="ORF">KGD83_01665</name>
</gene>
<dbReference type="Gene3D" id="3.40.50.720">
    <property type="entry name" value="NAD(P)-binding Rossmann-like Domain"/>
    <property type="match status" value="1"/>
</dbReference>
<dbReference type="InterPro" id="IPR055170">
    <property type="entry name" value="GFO_IDH_MocA-like_dom"/>
</dbReference>
<dbReference type="SUPFAM" id="SSF51735">
    <property type="entry name" value="NAD(P)-binding Rossmann-fold domains"/>
    <property type="match status" value="1"/>
</dbReference>
<dbReference type="Pfam" id="PF22725">
    <property type="entry name" value="GFO_IDH_MocA_C3"/>
    <property type="match status" value="1"/>
</dbReference>
<dbReference type="EMBL" id="CP074132">
    <property type="protein sequence ID" value="QUX29335.1"/>
    <property type="molecule type" value="Genomic_DNA"/>
</dbReference>
<dbReference type="PANTHER" id="PTHR22604">
    <property type="entry name" value="OXIDOREDUCTASES"/>
    <property type="match status" value="1"/>
</dbReference>
<feature type="domain" description="Gfo/Idh/MocA-like oxidoreductase N-terminal" evidence="3">
    <location>
        <begin position="13"/>
        <end position="131"/>
    </location>
</feature>
<protein>
    <submittedName>
        <fullName evidence="5">Gfo/Idh/MocA family oxidoreductase</fullName>
    </submittedName>
</protein>
<evidence type="ECO:0000313" key="6">
    <source>
        <dbReference type="Proteomes" id="UP000678016"/>
    </source>
</evidence>
<proteinExistence type="inferred from homology"/>
<sequence>MSSTLGGTGAPVRLGLVGCADIAWRRVLPAVAATPSVELVAVASRDPAKAREFAERFGCEAVTGYADLLARPDLDAVYMPLPVGLRHEWVGRALEAGLHVLSEKPLTVGERTSAELVAEAGRRGLTVMENFAFRHHSQHHELRRLLEGGAVGRTRALMCEFGVPARAPGDIRHDPALGGGALLDVGVYPLGLAQFLLGDGLRVHGGFLAHEPDTGVDARGSVLLSGPGGVAVQLGFGFGMHYRNTYTVWGEKGSLRLDRAFTPPETLRPALELRTDEGTEDLSLEADHQFRNLLTAFADGVRGRTAVDTAPVLALAGLVERVREAAAHSPV</sequence>
<evidence type="ECO:0000313" key="5">
    <source>
        <dbReference type="EMBL" id="QUX29335.1"/>
    </source>
</evidence>
<accession>A0ABX8C609</accession>
<name>A0ABX8C609_9ACTN</name>
<organism evidence="5 6">
    <name type="scientific">Nocardiopsis akebiae</name>
    <dbReference type="NCBI Taxonomy" id="2831968"/>
    <lineage>
        <taxon>Bacteria</taxon>
        <taxon>Bacillati</taxon>
        <taxon>Actinomycetota</taxon>
        <taxon>Actinomycetes</taxon>
        <taxon>Streptosporangiales</taxon>
        <taxon>Nocardiopsidaceae</taxon>
        <taxon>Nocardiopsis</taxon>
    </lineage>
</organism>
<dbReference type="InterPro" id="IPR036291">
    <property type="entry name" value="NAD(P)-bd_dom_sf"/>
</dbReference>
<evidence type="ECO:0000259" key="4">
    <source>
        <dbReference type="Pfam" id="PF22725"/>
    </source>
</evidence>
<evidence type="ECO:0000256" key="2">
    <source>
        <dbReference type="ARBA" id="ARBA00023002"/>
    </source>
</evidence>
<dbReference type="InterPro" id="IPR050984">
    <property type="entry name" value="Gfo/Idh/MocA_domain"/>
</dbReference>